<feature type="chain" id="PRO_5045810573" evidence="1">
    <location>
        <begin position="26"/>
        <end position="227"/>
    </location>
</feature>
<proteinExistence type="predicted"/>
<dbReference type="PANTHER" id="PTHR32015">
    <property type="entry name" value="FASTING INDUCED LIPASE"/>
    <property type="match status" value="1"/>
</dbReference>
<evidence type="ECO:0000313" key="3">
    <source>
        <dbReference type="Proteomes" id="UP001596083"/>
    </source>
</evidence>
<dbReference type="Gene3D" id="3.40.50.1820">
    <property type="entry name" value="alpha/beta hydrolase"/>
    <property type="match status" value="1"/>
</dbReference>
<reference evidence="3" key="1">
    <citation type="journal article" date="2019" name="Int. J. Syst. Evol. Microbiol.">
        <title>The Global Catalogue of Microorganisms (GCM) 10K type strain sequencing project: providing services to taxonomists for standard genome sequencing and annotation.</title>
        <authorList>
            <consortium name="The Broad Institute Genomics Platform"/>
            <consortium name="The Broad Institute Genome Sequencing Center for Infectious Disease"/>
            <person name="Wu L."/>
            <person name="Ma J."/>
        </authorList>
    </citation>
    <scope>NUCLEOTIDE SEQUENCE [LARGE SCALE GENOMIC DNA]</scope>
    <source>
        <strain evidence="3">CGMCC 4.7304</strain>
    </source>
</reference>
<keyword evidence="3" id="KW-1185">Reference proteome</keyword>
<dbReference type="PANTHER" id="PTHR32015:SF1">
    <property type="entry name" value="LIPASE"/>
    <property type="match status" value="1"/>
</dbReference>
<gene>
    <name evidence="2" type="ORF">ACFP1Z_10640</name>
</gene>
<protein>
    <submittedName>
        <fullName evidence="2">Esterase/lipase family protein</fullName>
    </submittedName>
</protein>
<evidence type="ECO:0000313" key="2">
    <source>
        <dbReference type="EMBL" id="MFC5720619.1"/>
    </source>
</evidence>
<sequence length="227" mass="24300">MRRLLATTAATTLALAAAMPVPSRAAEPPLPVVFVHGRNAGPGVWDGMRAAFTAAGYPQDRLFAWSYDTGQSTNETLSGQLAAYVDDIRARTGAPRVDLVAHSLGSLPTRWYVKFGGGEDKVAHWASLAGPNHGTSLAYLCAVWDQGCRDMTPGSYVLTHLNENIETPPPVRYATWWSSCDEQIAPPDSTRLAGAVNIETAGCLKHNDFLRDHGVAGQLRGFLATPG</sequence>
<dbReference type="InterPro" id="IPR029058">
    <property type="entry name" value="AB_hydrolase_fold"/>
</dbReference>
<name>A0ABW0YZF8_9ACTN</name>
<comment type="caution">
    <text evidence="2">The sequence shown here is derived from an EMBL/GenBank/DDBJ whole genome shotgun (WGS) entry which is preliminary data.</text>
</comment>
<dbReference type="RefSeq" id="WP_390315773.1">
    <property type="nucleotide sequence ID" value="NZ_JBHSPB010000005.1"/>
</dbReference>
<feature type="signal peptide" evidence="1">
    <location>
        <begin position="1"/>
        <end position="25"/>
    </location>
</feature>
<keyword evidence="1" id="KW-0732">Signal</keyword>
<dbReference type="InterPro" id="IPR002918">
    <property type="entry name" value="Lipase_EstA/Esterase_EstB"/>
</dbReference>
<dbReference type="SUPFAM" id="SSF53474">
    <property type="entry name" value="alpha/beta-Hydrolases"/>
    <property type="match status" value="1"/>
</dbReference>
<organism evidence="2 3">
    <name type="scientific">Streptomyces gamaensis</name>
    <dbReference type="NCBI Taxonomy" id="1763542"/>
    <lineage>
        <taxon>Bacteria</taxon>
        <taxon>Bacillati</taxon>
        <taxon>Actinomycetota</taxon>
        <taxon>Actinomycetes</taxon>
        <taxon>Kitasatosporales</taxon>
        <taxon>Streptomycetaceae</taxon>
        <taxon>Streptomyces</taxon>
    </lineage>
</organism>
<evidence type="ECO:0000256" key="1">
    <source>
        <dbReference type="SAM" id="SignalP"/>
    </source>
</evidence>
<dbReference type="Proteomes" id="UP001596083">
    <property type="component" value="Unassembled WGS sequence"/>
</dbReference>
<dbReference type="Pfam" id="PF01674">
    <property type="entry name" value="Lipase_2"/>
    <property type="match status" value="1"/>
</dbReference>
<dbReference type="EMBL" id="JBHSPB010000005">
    <property type="protein sequence ID" value="MFC5720619.1"/>
    <property type="molecule type" value="Genomic_DNA"/>
</dbReference>
<accession>A0ABW0YZF8</accession>